<dbReference type="PANTHER" id="PTHR10694">
    <property type="entry name" value="LYSINE-SPECIFIC DEMETHYLASE"/>
    <property type="match status" value="1"/>
</dbReference>
<dbReference type="Pfam" id="PF02373">
    <property type="entry name" value="JmjC"/>
    <property type="match status" value="1"/>
</dbReference>
<proteinExistence type="predicted"/>
<evidence type="ECO:0000256" key="1">
    <source>
        <dbReference type="SAM" id="MobiDB-lite"/>
    </source>
</evidence>
<dbReference type="EMBL" id="GBRH01228079">
    <property type="protein sequence ID" value="JAD69816.1"/>
    <property type="molecule type" value="Transcribed_RNA"/>
</dbReference>
<dbReference type="InterPro" id="IPR003347">
    <property type="entry name" value="JmjC_dom"/>
</dbReference>
<accession>A0A0A9C2K5</accession>
<dbReference type="Gene3D" id="2.60.120.650">
    <property type="entry name" value="Cupin"/>
    <property type="match status" value="1"/>
</dbReference>
<organism evidence="3">
    <name type="scientific">Arundo donax</name>
    <name type="common">Giant reed</name>
    <name type="synonym">Donax arundinaceus</name>
    <dbReference type="NCBI Taxonomy" id="35708"/>
    <lineage>
        <taxon>Eukaryota</taxon>
        <taxon>Viridiplantae</taxon>
        <taxon>Streptophyta</taxon>
        <taxon>Embryophyta</taxon>
        <taxon>Tracheophyta</taxon>
        <taxon>Spermatophyta</taxon>
        <taxon>Magnoliopsida</taxon>
        <taxon>Liliopsida</taxon>
        <taxon>Poales</taxon>
        <taxon>Poaceae</taxon>
        <taxon>PACMAD clade</taxon>
        <taxon>Arundinoideae</taxon>
        <taxon>Arundineae</taxon>
        <taxon>Arundo</taxon>
    </lineage>
</organism>
<dbReference type="AlphaFoldDB" id="A0A0A9C2K5"/>
<protein>
    <submittedName>
        <fullName evidence="3">REF6</fullName>
    </submittedName>
</protein>
<reference evidence="3" key="1">
    <citation type="submission" date="2014-09" db="EMBL/GenBank/DDBJ databases">
        <authorList>
            <person name="Magalhaes I.L.F."/>
            <person name="Oliveira U."/>
            <person name="Santos F.R."/>
            <person name="Vidigal T.H.D.A."/>
            <person name="Brescovit A.D."/>
            <person name="Santos A.J."/>
        </authorList>
    </citation>
    <scope>NUCLEOTIDE SEQUENCE</scope>
    <source>
        <tissue evidence="3">Shoot tissue taken approximately 20 cm above the soil surface</tissue>
    </source>
</reference>
<evidence type="ECO:0000313" key="3">
    <source>
        <dbReference type="EMBL" id="JAD69816.1"/>
    </source>
</evidence>
<dbReference type="PANTHER" id="PTHR10694:SF38">
    <property type="entry name" value="LYSINE-SPECIFIC DEMETHYLASE REF6"/>
    <property type="match status" value="1"/>
</dbReference>
<dbReference type="GO" id="GO:0034647">
    <property type="term" value="F:histone H3K4me/H3K4me2/H3K4me3 demethylase activity"/>
    <property type="evidence" value="ECO:0007669"/>
    <property type="project" value="TreeGrafter"/>
</dbReference>
<feature type="region of interest" description="Disordered" evidence="1">
    <location>
        <begin position="140"/>
        <end position="162"/>
    </location>
</feature>
<dbReference type="GO" id="GO:0000785">
    <property type="term" value="C:chromatin"/>
    <property type="evidence" value="ECO:0007669"/>
    <property type="project" value="TreeGrafter"/>
</dbReference>
<dbReference type="PROSITE" id="PS51184">
    <property type="entry name" value="JMJC"/>
    <property type="match status" value="1"/>
</dbReference>
<reference evidence="3" key="2">
    <citation type="journal article" date="2015" name="Data Brief">
        <title>Shoot transcriptome of the giant reed, Arundo donax.</title>
        <authorList>
            <person name="Barrero R.A."/>
            <person name="Guerrero F.D."/>
            <person name="Moolhuijzen P."/>
            <person name="Goolsby J.A."/>
            <person name="Tidwell J."/>
            <person name="Bellgard S.E."/>
            <person name="Bellgard M.I."/>
        </authorList>
    </citation>
    <scope>NUCLEOTIDE SEQUENCE</scope>
    <source>
        <tissue evidence="3">Shoot tissue taken approximately 20 cm above the soil surface</tissue>
    </source>
</reference>
<evidence type="ECO:0000259" key="2">
    <source>
        <dbReference type="PROSITE" id="PS51184"/>
    </source>
</evidence>
<dbReference type="GO" id="GO:0005634">
    <property type="term" value="C:nucleus"/>
    <property type="evidence" value="ECO:0007669"/>
    <property type="project" value="TreeGrafter"/>
</dbReference>
<feature type="domain" description="JmjC" evidence="2">
    <location>
        <begin position="1"/>
        <end position="125"/>
    </location>
</feature>
<sequence length="162" mass="18015">MWHVEVRDLQSLNYMHSGAPKTWYGDVMLAFVHGYSGEVNSLETFAMLGDKTTVISSEVLVDSGILCCRLVQNAGECMITFPGSYHCGFSHGGNNIIWIHLLLISIFGRIICNKESTDYSWLPPRLGHDRNREVPLLTSSPAHPGMLPLRPTIASSPTPPRY</sequence>
<dbReference type="SUPFAM" id="SSF51197">
    <property type="entry name" value="Clavaminate synthase-like"/>
    <property type="match status" value="1"/>
</dbReference>
<name>A0A0A9C2K5_ARUDO</name>
<dbReference type="GO" id="GO:0010468">
    <property type="term" value="P:regulation of gene expression"/>
    <property type="evidence" value="ECO:0007669"/>
    <property type="project" value="TreeGrafter"/>
</dbReference>